<dbReference type="InterPro" id="IPR002938">
    <property type="entry name" value="FAD-bd"/>
</dbReference>
<feature type="domain" description="FAD-binding" evidence="3">
    <location>
        <begin position="268"/>
        <end position="351"/>
    </location>
</feature>
<keyword evidence="5" id="KW-1185">Reference proteome</keyword>
<dbReference type="Proteomes" id="UP000198217">
    <property type="component" value="Chromosome I"/>
</dbReference>
<dbReference type="Gene3D" id="3.50.50.60">
    <property type="entry name" value="FAD/NAD(P)-binding domain"/>
    <property type="match status" value="1"/>
</dbReference>
<sequence length="395" mass="41544">MRSAVVVGAGIGGLAVAGALARSGWQVTLLERADRIRPEPTAVVLWPNGVRALRALGLGAGLEAIATPVPDGGIRRPDGHWLVQPRPTPADRMPVVVHREDLHDALIAGLGDGVELRTGVTVRTIRTGAGARPAVGDGRHTLEADLVVAADGTDSELRRQLAPEAGVVSSGCAAWRAVIPWYRAPQLRDEVPVGGETLGAGYRFVSASLGERGSSGGSSRGGIYWVATAAGAPRPEPPETQLALLRRWYAGWPSPVTELLDATDPADLVQQEIRELRPLPRAYAYPSGPGGVVLLGDAAHAMPPHLGQGACLAFEDAATLATLLRESRLPDALAAYDRTRRPRAASVVRQARRMSAVLRTRGRLALRARDAALGTISPRLLSTAATTAAAWRPPS</sequence>
<accession>A0A1C5H8B2</accession>
<name>A0A1C5H8B2_9ACTN</name>
<evidence type="ECO:0000256" key="2">
    <source>
        <dbReference type="ARBA" id="ARBA00023033"/>
    </source>
</evidence>
<reference evidence="4 5" key="1">
    <citation type="submission" date="2016-06" db="EMBL/GenBank/DDBJ databases">
        <authorList>
            <person name="Kjaerup R.B."/>
            <person name="Dalgaard T.S."/>
            <person name="Juul-Madsen H.R."/>
        </authorList>
    </citation>
    <scope>NUCLEOTIDE SEQUENCE [LARGE SCALE GENOMIC DNA]</scope>
    <source>
        <strain evidence="4 5">DSM 43904</strain>
    </source>
</reference>
<dbReference type="GO" id="GO:0071949">
    <property type="term" value="F:FAD binding"/>
    <property type="evidence" value="ECO:0007669"/>
    <property type="project" value="InterPro"/>
</dbReference>
<dbReference type="RefSeq" id="WP_088992816.1">
    <property type="nucleotide sequence ID" value="NZ_LT607750.1"/>
</dbReference>
<organism evidence="4 5">
    <name type="scientific">Micromonospora echinaurantiaca</name>
    <dbReference type="NCBI Taxonomy" id="47857"/>
    <lineage>
        <taxon>Bacteria</taxon>
        <taxon>Bacillati</taxon>
        <taxon>Actinomycetota</taxon>
        <taxon>Actinomycetes</taxon>
        <taxon>Micromonosporales</taxon>
        <taxon>Micromonosporaceae</taxon>
        <taxon>Micromonospora</taxon>
    </lineage>
</organism>
<protein>
    <submittedName>
        <fullName evidence="4">2-polyprenyl-6-methoxyphenol hydroxylase</fullName>
    </submittedName>
</protein>
<keyword evidence="2" id="KW-0503">Monooxygenase</keyword>
<keyword evidence="1" id="KW-0560">Oxidoreductase</keyword>
<dbReference type="SUPFAM" id="SSF51905">
    <property type="entry name" value="FAD/NAD(P)-binding domain"/>
    <property type="match status" value="1"/>
</dbReference>
<proteinExistence type="predicted"/>
<dbReference type="Pfam" id="PF01494">
    <property type="entry name" value="FAD_binding_3"/>
    <property type="match status" value="2"/>
</dbReference>
<evidence type="ECO:0000259" key="3">
    <source>
        <dbReference type="Pfam" id="PF01494"/>
    </source>
</evidence>
<dbReference type="PANTHER" id="PTHR13789:SF309">
    <property type="entry name" value="PUTATIVE (AFU_ORTHOLOGUE AFUA_6G14510)-RELATED"/>
    <property type="match status" value="1"/>
</dbReference>
<dbReference type="SUPFAM" id="SSF54373">
    <property type="entry name" value="FAD-linked reductases, C-terminal domain"/>
    <property type="match status" value="1"/>
</dbReference>
<feature type="domain" description="FAD-binding" evidence="3">
    <location>
        <begin position="4"/>
        <end position="162"/>
    </location>
</feature>
<gene>
    <name evidence="4" type="ORF">GA0070609_1147</name>
</gene>
<evidence type="ECO:0000313" key="5">
    <source>
        <dbReference type="Proteomes" id="UP000198217"/>
    </source>
</evidence>
<dbReference type="EMBL" id="LT607750">
    <property type="protein sequence ID" value="SCG42258.1"/>
    <property type="molecule type" value="Genomic_DNA"/>
</dbReference>
<dbReference type="GO" id="GO:0004497">
    <property type="term" value="F:monooxygenase activity"/>
    <property type="evidence" value="ECO:0007669"/>
    <property type="project" value="UniProtKB-KW"/>
</dbReference>
<dbReference type="PANTHER" id="PTHR13789">
    <property type="entry name" value="MONOOXYGENASE"/>
    <property type="match status" value="1"/>
</dbReference>
<dbReference type="AlphaFoldDB" id="A0A1C5H8B2"/>
<dbReference type="PRINTS" id="PR00420">
    <property type="entry name" value="RNGMNOXGNASE"/>
</dbReference>
<evidence type="ECO:0000313" key="4">
    <source>
        <dbReference type="EMBL" id="SCG42258.1"/>
    </source>
</evidence>
<evidence type="ECO:0000256" key="1">
    <source>
        <dbReference type="ARBA" id="ARBA00023002"/>
    </source>
</evidence>
<dbReference type="InterPro" id="IPR050493">
    <property type="entry name" value="FAD-dep_Monooxygenase_BioMet"/>
</dbReference>
<dbReference type="InterPro" id="IPR036188">
    <property type="entry name" value="FAD/NAD-bd_sf"/>
</dbReference>